<dbReference type="GO" id="GO:0003676">
    <property type="term" value="F:nucleic acid binding"/>
    <property type="evidence" value="ECO:0007669"/>
    <property type="project" value="InterPro"/>
</dbReference>
<dbReference type="EMBL" id="CP065047">
    <property type="protein sequence ID" value="QPI39242.1"/>
    <property type="molecule type" value="Genomic_DNA"/>
</dbReference>
<feature type="domain" description="Integrase catalytic" evidence="3">
    <location>
        <begin position="133"/>
        <end position="300"/>
    </location>
</feature>
<dbReference type="PANTHER" id="PTHR35004:SF6">
    <property type="entry name" value="TRANSPOSASE"/>
    <property type="match status" value="1"/>
</dbReference>
<dbReference type="InterPro" id="IPR036397">
    <property type="entry name" value="RNaseH_sf"/>
</dbReference>
<dbReference type="Pfam" id="PF13683">
    <property type="entry name" value="rve_3"/>
    <property type="match status" value="1"/>
</dbReference>
<dbReference type="PROSITE" id="PS50994">
    <property type="entry name" value="INTEGRASE"/>
    <property type="match status" value="1"/>
</dbReference>
<keyword evidence="1" id="KW-0805">Transcription regulation</keyword>
<sequence length="396" mass="44552">MSKAQLVITAVVLEGRSKSAVARDYGVSRQWVQQLCKRYEAEGDAAFISRSRRPHHSPQAVTTEVEERIVRLRKTLTKRGLDAGADTIASHLATDPSLINVPAISTIWRILKRRGFITPQPHKRPRSSWKRFAAELPNQCWQADTTHWHLAHGGGAEILNIIDDHSRLDITSLARHTINGPDVTAAFTTAFTRWGPPASVLTDNGAIFTAAPRRGGRTSLQITLGELGVRYLNSRPYHPQTCGKVERFHQTQKRWLTAHPATTLTQLQQRLDEFTEYYNTVRPHRAINRTTPIQAFNARPKATPSGYLIPAHCRVRTDIIDAAGVITVRYNSRLHHIGLGKRRTGTKVTVLIDDLNIRVLDRNTGQLIRKLILDPTRDYQPRGVKCGNSPENRDQV</sequence>
<reference evidence="4" key="2">
    <citation type="submission" date="2020-02" db="EMBL/GenBank/DDBJ databases">
        <authorList>
            <person name="Matsumoto Y."/>
            <person name="Kinjo T."/>
            <person name="Motooka D."/>
            <person name="Nabeya D."/>
            <person name="Jung N."/>
            <person name="Uechi K."/>
            <person name="Horii T."/>
            <person name="Iida T."/>
            <person name="Fujita J."/>
            <person name="Nakamura S."/>
        </authorList>
    </citation>
    <scope>NUCLEOTIDE SEQUENCE</scope>
    <source>
        <strain evidence="4">JCM 13573</strain>
    </source>
</reference>
<dbReference type="Proteomes" id="UP000663583">
    <property type="component" value="Chromosome"/>
</dbReference>
<dbReference type="SUPFAM" id="SSF53098">
    <property type="entry name" value="Ribonuclease H-like"/>
    <property type="match status" value="1"/>
</dbReference>
<evidence type="ECO:0000313" key="8">
    <source>
        <dbReference type="Proteomes" id="UP000663583"/>
    </source>
</evidence>
<dbReference type="Gene3D" id="3.30.420.10">
    <property type="entry name" value="Ribonuclease H-like superfamily/Ribonuclease H"/>
    <property type="match status" value="1"/>
</dbReference>
<organism evidence="5 8">
    <name type="scientific">Mycobacterium kubicae</name>
    <dbReference type="NCBI Taxonomy" id="120959"/>
    <lineage>
        <taxon>Bacteria</taxon>
        <taxon>Bacillati</taxon>
        <taxon>Actinomycetota</taxon>
        <taxon>Actinomycetes</taxon>
        <taxon>Mycobacteriales</taxon>
        <taxon>Mycobacteriaceae</taxon>
        <taxon>Mycobacterium</taxon>
        <taxon>Mycobacterium simiae complex</taxon>
    </lineage>
</organism>
<dbReference type="Proteomes" id="UP000465306">
    <property type="component" value="Unassembled WGS sequence"/>
</dbReference>
<dbReference type="NCBIfam" id="NF033577">
    <property type="entry name" value="transpos_IS481"/>
    <property type="match status" value="1"/>
</dbReference>
<dbReference type="Pfam" id="PF13565">
    <property type="entry name" value="HTH_32"/>
    <property type="match status" value="1"/>
</dbReference>
<dbReference type="EMBL" id="CP065047">
    <property type="protein sequence ID" value="QPI40169.1"/>
    <property type="molecule type" value="Genomic_DNA"/>
</dbReference>
<dbReference type="InterPro" id="IPR053721">
    <property type="entry name" value="Fimbrial_Adhesin_Reg"/>
</dbReference>
<protein>
    <submittedName>
        <fullName evidence="5">IS481 family transposase</fullName>
    </submittedName>
    <submittedName>
        <fullName evidence="4">Integrase</fullName>
    </submittedName>
</protein>
<evidence type="ECO:0000313" key="4">
    <source>
        <dbReference type="EMBL" id="GFG64882.1"/>
    </source>
</evidence>
<dbReference type="SUPFAM" id="SSF46689">
    <property type="entry name" value="Homeodomain-like"/>
    <property type="match status" value="1"/>
</dbReference>
<dbReference type="InterPro" id="IPR047656">
    <property type="entry name" value="IS481-like_transpos"/>
</dbReference>
<evidence type="ECO:0000313" key="5">
    <source>
        <dbReference type="EMBL" id="QPI39242.1"/>
    </source>
</evidence>
<dbReference type="InterPro" id="IPR009057">
    <property type="entry name" value="Homeodomain-like_sf"/>
</dbReference>
<evidence type="ECO:0000256" key="1">
    <source>
        <dbReference type="ARBA" id="ARBA00023015"/>
    </source>
</evidence>
<dbReference type="KEGG" id="mku:I2456_07100"/>
<accession>A0AAP9UYS1</accession>
<dbReference type="KEGG" id="mku:I2456_12475"/>
<dbReference type="InterPro" id="IPR012337">
    <property type="entry name" value="RNaseH-like_sf"/>
</dbReference>
<dbReference type="PANTHER" id="PTHR35004">
    <property type="entry name" value="TRANSPOSASE RV3428C-RELATED"/>
    <property type="match status" value="1"/>
</dbReference>
<evidence type="ECO:0000313" key="7">
    <source>
        <dbReference type="Proteomes" id="UP000465306"/>
    </source>
</evidence>
<name>A0AAP9UYS1_9MYCO</name>
<keyword evidence="7" id="KW-1185">Reference proteome</keyword>
<evidence type="ECO:0000256" key="2">
    <source>
        <dbReference type="ARBA" id="ARBA00023163"/>
    </source>
</evidence>
<dbReference type="Gene3D" id="1.10.10.2690">
    <property type="match status" value="1"/>
</dbReference>
<evidence type="ECO:0000259" key="3">
    <source>
        <dbReference type="PROSITE" id="PS50994"/>
    </source>
</evidence>
<evidence type="ECO:0000313" key="6">
    <source>
        <dbReference type="EMBL" id="QPI40169.1"/>
    </source>
</evidence>
<reference evidence="4 7" key="1">
    <citation type="journal article" date="2019" name="Emerg. Microbes Infect.">
        <title>Comprehensive subspecies identification of 175 nontuberculous mycobacteria species based on 7547 genomic profiles.</title>
        <authorList>
            <person name="Matsumoto Y."/>
            <person name="Kinjo T."/>
            <person name="Motooka D."/>
            <person name="Nabeya D."/>
            <person name="Jung N."/>
            <person name="Uechi K."/>
            <person name="Horii T."/>
            <person name="Iida T."/>
            <person name="Fujita J."/>
            <person name="Nakamura S."/>
        </authorList>
    </citation>
    <scope>NUCLEOTIDE SEQUENCE [LARGE SCALE GENOMIC DNA]</scope>
    <source>
        <strain evidence="4 7">JCM 13573</strain>
    </source>
</reference>
<dbReference type="RefSeq" id="WP_085072847.1">
    <property type="nucleotide sequence ID" value="NZ_BLKU01000003.1"/>
</dbReference>
<dbReference type="AlphaFoldDB" id="A0AAP9UYS1"/>
<reference evidence="5" key="3">
    <citation type="submission" date="2020-11" db="EMBL/GenBank/DDBJ databases">
        <title>Intraspecies plasmid and genomic variation of Mycobacterium kubicae revealed by the complete genome sequences of two clinical isolates.</title>
        <authorList>
            <person name="Hendrix J.R."/>
            <person name="Epperson L.E."/>
            <person name="Honda J.R."/>
            <person name="Strong M."/>
        </authorList>
    </citation>
    <scope>NUCLEOTIDE SEQUENCE</scope>
    <source>
        <strain evidence="5">JCM 13573</strain>
    </source>
</reference>
<dbReference type="InterPro" id="IPR001584">
    <property type="entry name" value="Integrase_cat-core"/>
</dbReference>
<dbReference type="EMBL" id="BLKU01000003">
    <property type="protein sequence ID" value="GFG64882.1"/>
    <property type="molecule type" value="Genomic_DNA"/>
</dbReference>
<proteinExistence type="predicted"/>
<dbReference type="GO" id="GO:0015074">
    <property type="term" value="P:DNA integration"/>
    <property type="evidence" value="ECO:0007669"/>
    <property type="project" value="InterPro"/>
</dbReference>
<keyword evidence="2" id="KW-0804">Transcription</keyword>
<gene>
    <name evidence="5" type="ORF">I2456_07100</name>
    <name evidence="6" type="ORF">I2456_12475</name>
    <name evidence="4" type="ORF">MKUB_23720</name>
</gene>